<dbReference type="Proteomes" id="UP000315164">
    <property type="component" value="Unassembled WGS sequence"/>
</dbReference>
<dbReference type="RefSeq" id="WP_012340856.1">
    <property type="nucleotide sequence ID" value="NZ_CP017504.1"/>
</dbReference>
<organism evidence="2 4">
    <name type="scientific">Mannheimia haemolytica</name>
    <name type="common">Pasteurella haemolytica</name>
    <dbReference type="NCBI Taxonomy" id="75985"/>
    <lineage>
        <taxon>Bacteria</taxon>
        <taxon>Pseudomonadati</taxon>
        <taxon>Pseudomonadota</taxon>
        <taxon>Gammaproteobacteria</taxon>
        <taxon>Pasteurellales</taxon>
        <taxon>Pasteurellaceae</taxon>
        <taxon>Mannheimia</taxon>
    </lineage>
</organism>
<dbReference type="Pfam" id="PF08900">
    <property type="entry name" value="AcaB"/>
    <property type="match status" value="1"/>
</dbReference>
<evidence type="ECO:0000313" key="4">
    <source>
        <dbReference type="Proteomes" id="UP000315164"/>
    </source>
</evidence>
<dbReference type="InterPro" id="IPR014996">
    <property type="entry name" value="AcaB"/>
</dbReference>
<dbReference type="Proteomes" id="UP000271188">
    <property type="component" value="Chromosome"/>
</dbReference>
<dbReference type="NCBIfam" id="TIGR03761">
    <property type="entry name" value="ICE_PFL4669"/>
    <property type="match status" value="1"/>
</dbReference>
<evidence type="ECO:0000313" key="3">
    <source>
        <dbReference type="EMBL" id="VEI77703.1"/>
    </source>
</evidence>
<dbReference type="OrthoDB" id="8524550at2"/>
<dbReference type="AlphaFoldDB" id="A0A249A0I1"/>
<dbReference type="EMBL" id="LR134495">
    <property type="protein sequence ID" value="VEI77703.1"/>
    <property type="molecule type" value="Genomic_DNA"/>
</dbReference>
<name>A0A249A0I1_MANHA</name>
<accession>A0A249A0I1</accession>
<gene>
    <name evidence="2" type="ORF">FEA53_08135</name>
    <name evidence="1" type="ORF">FEB89_07180</name>
    <name evidence="3" type="ORF">NCTC10643_01587</name>
</gene>
<reference evidence="4 5" key="2">
    <citation type="journal article" date="2019" name="Vet. Microbiol.">
        <title>Genetic characterization of susceptible and multi-drug resistant Mannheimia haemolytica isolated from high-risk stocker calves prior to and after antimicrobial metaphylaxis.</title>
        <authorList>
            <person name="Snyder E.R."/>
            <person name="Alvarez-Narvaez S."/>
            <person name="Credille B.C."/>
        </authorList>
    </citation>
    <scope>NUCLEOTIDE SEQUENCE [LARGE SCALE GENOMIC DNA]</scope>
    <source>
        <strain evidence="2 4">UGA-R5-128-1</strain>
        <strain evidence="1 5">UGA-R7-163-1</strain>
    </source>
</reference>
<reference evidence="3" key="1">
    <citation type="submission" date="2018-12" db="EMBL/GenBank/DDBJ databases">
        <authorList>
            <consortium name="Pathogen Informatics"/>
        </authorList>
    </citation>
    <scope>NUCLEOTIDE SEQUENCE [LARGE SCALE GENOMIC DNA]</scope>
    <source>
        <strain evidence="3">NCTC10643</strain>
    </source>
</reference>
<dbReference type="EMBL" id="VAJB01000015">
    <property type="protein sequence ID" value="TRB74447.1"/>
    <property type="molecule type" value="Genomic_DNA"/>
</dbReference>
<dbReference type="EMBL" id="VAJI01000012">
    <property type="protein sequence ID" value="TRB37495.1"/>
    <property type="molecule type" value="Genomic_DNA"/>
</dbReference>
<dbReference type="Proteomes" id="UP000318394">
    <property type="component" value="Unassembled WGS sequence"/>
</dbReference>
<evidence type="ECO:0000313" key="1">
    <source>
        <dbReference type="EMBL" id="TRB37495.1"/>
    </source>
</evidence>
<protein>
    <submittedName>
        <fullName evidence="3">Integrating conjugative element protein, PFL_4669 family</fullName>
    </submittedName>
    <submittedName>
        <fullName evidence="2">TIGR03761 family integrating conjugative element protein</fullName>
    </submittedName>
</protein>
<dbReference type="GeneID" id="31488053"/>
<keyword evidence="5" id="KW-1185">Reference proteome</keyword>
<evidence type="ECO:0000313" key="5">
    <source>
        <dbReference type="Proteomes" id="UP000318394"/>
    </source>
</evidence>
<sequence length="252" mass="28755">MTTQLDPQLGPLRSEITFTLHTQYAHKLWVGRPMIRNEEGKVTQSSIISVPNCFAMLTQIQRAASEDDPYADDYLIQFEESVINYRKEIQKLTNDIVTLYAKMLPEGISIERCANISPISYPIYVNSQLGYQLLYLLGDFDSLCRSVMTAAHIAIINRAEAQDWIEAGARLIRKCFGIVERYKSSGITRRDYQEKNARYQAAIKRMGYTLSDAVLTGEHRAEFAPFIKQNTTVEEEQSVETHITAQTNESQK</sequence>
<evidence type="ECO:0000313" key="2">
    <source>
        <dbReference type="EMBL" id="TRB74447.1"/>
    </source>
</evidence>
<proteinExistence type="predicted"/>